<feature type="chain" id="PRO_5002959901" evidence="1">
    <location>
        <begin position="28"/>
        <end position="121"/>
    </location>
</feature>
<dbReference type="RefSeq" id="WP_015852340.1">
    <property type="nucleotide sequence ID" value="NC_012881.1"/>
</dbReference>
<accession>C6BXZ4</accession>
<evidence type="ECO:0000313" key="3">
    <source>
        <dbReference type="Proteomes" id="UP000002601"/>
    </source>
</evidence>
<dbReference type="AlphaFoldDB" id="C6BXZ4"/>
<reference evidence="2 3" key="1">
    <citation type="submission" date="2009-06" db="EMBL/GenBank/DDBJ databases">
        <title>Complete sequence of Desulfovibrio salexigens DSM 2638.</title>
        <authorList>
            <consortium name="US DOE Joint Genome Institute"/>
            <person name="Lucas S."/>
            <person name="Copeland A."/>
            <person name="Lapidus A."/>
            <person name="Glavina del Rio T."/>
            <person name="Tice H."/>
            <person name="Bruce D."/>
            <person name="Goodwin L."/>
            <person name="Pitluck S."/>
            <person name="Munk A.C."/>
            <person name="Brettin T."/>
            <person name="Detter J.C."/>
            <person name="Han C."/>
            <person name="Tapia R."/>
            <person name="Larimer F."/>
            <person name="Land M."/>
            <person name="Hauser L."/>
            <person name="Kyrpides N."/>
            <person name="Anderson I."/>
            <person name="Wall J.D."/>
            <person name="Arkin A.P."/>
            <person name="Dehal P."/>
            <person name="Chivian D."/>
            <person name="Giles B."/>
            <person name="Hazen T.C."/>
        </authorList>
    </citation>
    <scope>NUCLEOTIDE SEQUENCE [LARGE SCALE GENOMIC DNA]</scope>
    <source>
        <strain evidence="3">ATCC 14822 / DSM 2638 / NCIMB 8403 / VKM B-1763</strain>
    </source>
</reference>
<sequence length="121" mass="13672">MKKTLTVSIFCLLCISLILIQSKTAKAESAIGKGVEYMCCKTANFPEGSYKKSCWNMKWSLEFVKYFSSPRKGCGEKFIARCTSETPSESGRMSRLNTIPCKKILECQYKLKNVDGRLVCE</sequence>
<dbReference type="KEGG" id="dsa:Desal_2468"/>
<dbReference type="EMBL" id="CP001649">
    <property type="protein sequence ID" value="ACS80524.1"/>
    <property type="molecule type" value="Genomic_DNA"/>
</dbReference>
<evidence type="ECO:0000313" key="2">
    <source>
        <dbReference type="EMBL" id="ACS80524.1"/>
    </source>
</evidence>
<feature type="signal peptide" evidence="1">
    <location>
        <begin position="1"/>
        <end position="27"/>
    </location>
</feature>
<protein>
    <submittedName>
        <fullName evidence="2">Uncharacterized protein</fullName>
    </submittedName>
</protein>
<keyword evidence="1" id="KW-0732">Signal</keyword>
<organism evidence="2 3">
    <name type="scientific">Maridesulfovibrio salexigens (strain ATCC 14822 / DSM 2638 / NCIMB 8403 / VKM B-1763)</name>
    <name type="common">Desulfovibrio salexigens</name>
    <dbReference type="NCBI Taxonomy" id="526222"/>
    <lineage>
        <taxon>Bacteria</taxon>
        <taxon>Pseudomonadati</taxon>
        <taxon>Thermodesulfobacteriota</taxon>
        <taxon>Desulfovibrionia</taxon>
        <taxon>Desulfovibrionales</taxon>
        <taxon>Desulfovibrionaceae</taxon>
        <taxon>Maridesulfovibrio</taxon>
    </lineage>
</organism>
<dbReference type="Proteomes" id="UP000002601">
    <property type="component" value="Chromosome"/>
</dbReference>
<gene>
    <name evidence="2" type="ordered locus">Desal_2468</name>
</gene>
<dbReference type="STRING" id="526222.Desal_2468"/>
<dbReference type="HOGENOM" id="CLU_2034259_0_0_7"/>
<name>C6BXZ4_MARSD</name>
<proteinExistence type="predicted"/>
<evidence type="ECO:0000256" key="1">
    <source>
        <dbReference type="SAM" id="SignalP"/>
    </source>
</evidence>
<keyword evidence="3" id="KW-1185">Reference proteome</keyword>